<protein>
    <submittedName>
        <fullName evidence="3">Glycosyltransferase family 2 protein</fullName>
        <ecNumber evidence="3">2.4.-.-</ecNumber>
    </submittedName>
</protein>
<dbReference type="GO" id="GO:0016757">
    <property type="term" value="F:glycosyltransferase activity"/>
    <property type="evidence" value="ECO:0007669"/>
    <property type="project" value="UniProtKB-KW"/>
</dbReference>
<keyword evidence="4" id="KW-1185">Reference proteome</keyword>
<dbReference type="InterPro" id="IPR029044">
    <property type="entry name" value="Nucleotide-diphossugar_trans"/>
</dbReference>
<keyword evidence="3" id="KW-0808">Transferase</keyword>
<dbReference type="CDD" id="cd00761">
    <property type="entry name" value="Glyco_tranf_GTA_type"/>
    <property type="match status" value="1"/>
</dbReference>
<dbReference type="EC" id="2.4.-.-" evidence="3"/>
<dbReference type="SUPFAM" id="SSF53448">
    <property type="entry name" value="Nucleotide-diphospho-sugar transferases"/>
    <property type="match status" value="1"/>
</dbReference>
<dbReference type="PANTHER" id="PTHR43685:SF2">
    <property type="entry name" value="GLYCOSYLTRANSFERASE 2-LIKE DOMAIN-CONTAINING PROTEIN"/>
    <property type="match status" value="1"/>
</dbReference>
<name>A0ABU1FSP7_9MICC</name>
<gene>
    <name evidence="3" type="ORF">RH857_06010</name>
</gene>
<organism evidence="3 4">
    <name type="scientific">Nesterenkonia flava</name>
    <dbReference type="NCBI Taxonomy" id="469799"/>
    <lineage>
        <taxon>Bacteria</taxon>
        <taxon>Bacillati</taxon>
        <taxon>Actinomycetota</taxon>
        <taxon>Actinomycetes</taxon>
        <taxon>Micrococcales</taxon>
        <taxon>Micrococcaceae</taxon>
        <taxon>Nesterenkonia</taxon>
    </lineage>
</organism>
<dbReference type="InterPro" id="IPR050834">
    <property type="entry name" value="Glycosyltransf_2"/>
</dbReference>
<dbReference type="Gene3D" id="3.90.550.10">
    <property type="entry name" value="Spore Coat Polysaccharide Biosynthesis Protein SpsA, Chain A"/>
    <property type="match status" value="1"/>
</dbReference>
<evidence type="ECO:0000259" key="2">
    <source>
        <dbReference type="Pfam" id="PF00535"/>
    </source>
</evidence>
<comment type="caution">
    <text evidence="3">The sequence shown here is derived from an EMBL/GenBank/DDBJ whole genome shotgun (WGS) entry which is preliminary data.</text>
</comment>
<evidence type="ECO:0000256" key="1">
    <source>
        <dbReference type="SAM" id="MobiDB-lite"/>
    </source>
</evidence>
<evidence type="ECO:0000313" key="4">
    <source>
        <dbReference type="Proteomes" id="UP001260872"/>
    </source>
</evidence>
<reference evidence="4" key="1">
    <citation type="submission" date="2023-07" db="EMBL/GenBank/DDBJ databases">
        <title>Description of three actinobacteria isolated from air of manufacturing shop in a pharmaceutical factory.</title>
        <authorList>
            <person name="Zhang D.-F."/>
        </authorList>
    </citation>
    <scope>NUCLEOTIDE SEQUENCE [LARGE SCALE GENOMIC DNA]</scope>
    <source>
        <strain evidence="4">CCTCC AB 207010</strain>
    </source>
</reference>
<sequence length="333" mass="36826">MSGTPEVSIIVPAWNNEAEVGAALESCLAQTRRTLEVVAVDDGSTDATAEVIRRYQGQDSRIRLLSHPSNRSPFQARRTGVFAARAPYVLFLDGDDELAPSAAEVTLEKSWREGSDLVGFAAEVLTPTGTRDSSFEARMTPRHETLVGDAIVPGLFPPVRPVQMQLWRALYKTELLRWAYTRMPATLELYRADDLPILFFASAAARLYTSVPDRLYRYHFQRGGSGQRVESVDQFDFYLSSLDALEYMTPAVDRLAAGTHAGSMDLRRSYEAARLTVIGNLLKYLPGTERSDLAERCLARLHARVSEQDTVRAAAQNGSRTGEPSGQLILDSP</sequence>
<feature type="region of interest" description="Disordered" evidence="1">
    <location>
        <begin position="310"/>
        <end position="333"/>
    </location>
</feature>
<proteinExistence type="predicted"/>
<accession>A0ABU1FSP7</accession>
<evidence type="ECO:0000313" key="3">
    <source>
        <dbReference type="EMBL" id="MDR5711687.1"/>
    </source>
</evidence>
<dbReference type="RefSeq" id="WP_310537069.1">
    <property type="nucleotide sequence ID" value="NZ_BAAAOC010000023.1"/>
</dbReference>
<dbReference type="PANTHER" id="PTHR43685">
    <property type="entry name" value="GLYCOSYLTRANSFERASE"/>
    <property type="match status" value="1"/>
</dbReference>
<keyword evidence="3" id="KW-0328">Glycosyltransferase</keyword>
<dbReference type="InterPro" id="IPR001173">
    <property type="entry name" value="Glyco_trans_2-like"/>
</dbReference>
<dbReference type="Proteomes" id="UP001260872">
    <property type="component" value="Unassembled WGS sequence"/>
</dbReference>
<dbReference type="Pfam" id="PF00535">
    <property type="entry name" value="Glycos_transf_2"/>
    <property type="match status" value="1"/>
</dbReference>
<feature type="domain" description="Glycosyltransferase 2-like" evidence="2">
    <location>
        <begin position="8"/>
        <end position="120"/>
    </location>
</feature>
<dbReference type="EMBL" id="JAVKGT010000012">
    <property type="protein sequence ID" value="MDR5711687.1"/>
    <property type="molecule type" value="Genomic_DNA"/>
</dbReference>